<dbReference type="HAMAP" id="MF_01818">
    <property type="entry name" value="RNase_Z_BN"/>
    <property type="match status" value="1"/>
</dbReference>
<evidence type="ECO:0000256" key="6">
    <source>
        <dbReference type="ARBA" id="ARBA00022801"/>
    </source>
</evidence>
<dbReference type="NCBIfam" id="TIGR02651">
    <property type="entry name" value="RNase_Z"/>
    <property type="match status" value="1"/>
</dbReference>
<comment type="function">
    <text evidence="8">Zinc phosphodiesterase, which displays some tRNA 3'-processing endonuclease activity. Probably involved in tRNA maturation, by removing a 3'-trailer from precursor tRNA.</text>
</comment>
<protein>
    <recommendedName>
        <fullName evidence="8">Ribonuclease Z</fullName>
        <shortName evidence="8">RNase Z</shortName>
        <ecNumber evidence="8">3.1.26.11</ecNumber>
    </recommendedName>
    <alternativeName>
        <fullName evidence="8">tRNA 3 endonuclease</fullName>
    </alternativeName>
    <alternativeName>
        <fullName evidence="8">tRNase Z</fullName>
    </alternativeName>
</protein>
<proteinExistence type="inferred from homology"/>
<keyword evidence="2 8" id="KW-0819">tRNA processing</keyword>
<dbReference type="FunFam" id="3.60.15.10:FF:000002">
    <property type="entry name" value="Ribonuclease Z"/>
    <property type="match status" value="1"/>
</dbReference>
<dbReference type="InterPro" id="IPR036866">
    <property type="entry name" value="RibonucZ/Hydroxyglut_hydro"/>
</dbReference>
<feature type="binding site" evidence="8">
    <location>
        <position position="142"/>
    </location>
    <ligand>
        <name>Zn(2+)</name>
        <dbReference type="ChEBI" id="CHEBI:29105"/>
        <label>1</label>
        <note>catalytic</note>
    </ligand>
</feature>
<dbReference type="InterPro" id="IPR001279">
    <property type="entry name" value="Metallo-B-lactamas"/>
</dbReference>
<evidence type="ECO:0000259" key="9">
    <source>
        <dbReference type="SMART" id="SM00849"/>
    </source>
</evidence>
<evidence type="ECO:0000256" key="2">
    <source>
        <dbReference type="ARBA" id="ARBA00022694"/>
    </source>
</evidence>
<dbReference type="CDD" id="cd07717">
    <property type="entry name" value="RNaseZ_ZiPD-like_MBL-fold"/>
    <property type="match status" value="1"/>
</dbReference>
<dbReference type="PANTHER" id="PTHR46018:SF2">
    <property type="entry name" value="ZINC PHOSPHODIESTERASE ELAC PROTEIN 1"/>
    <property type="match status" value="1"/>
</dbReference>
<name>A0A378TZ49_NEIEL</name>
<dbReference type="RefSeq" id="WP_074896191.1">
    <property type="nucleotide sequence ID" value="NZ_CP031252.1"/>
</dbReference>
<dbReference type="Gene3D" id="3.60.15.10">
    <property type="entry name" value="Ribonuclease Z/Hydroxyacylglutathione hydrolase-like"/>
    <property type="match status" value="1"/>
</dbReference>
<sequence length="307" mass="33314">MELQFLGTGAGSPSKARNVTCTALKTGGKSNEVWLFDCGEATQHQILRTNIRPGKIRQIFITHLHGDHIFGLPGLLSSRSFLGGADEPLSLYGPAGIRRFVESALEVSQTQLSYPINFHEFVSDGLILDDGEFTVRAFALAHSLPSFAYRIEEKERAGGLQMDRLRELGIPSGPLLGRLKNGETVTLDDGRLIDGKEYLSPPRKGRIIAVFGDTKPCSSAPAAAEGADVLVHEATFAAGDEAMAEKVFHSTVSDAANLAAEAGVKQLYLTHISARYANEEQRLMLERQAQNIFPASKVVGDFDVFDI</sequence>
<keyword evidence="7 8" id="KW-0862">Zinc</keyword>
<dbReference type="EMBL" id="UGQW01000002">
    <property type="protein sequence ID" value="STZ67193.1"/>
    <property type="molecule type" value="Genomic_DNA"/>
</dbReference>
<feature type="binding site" evidence="8">
    <location>
        <position position="271"/>
    </location>
    <ligand>
        <name>Zn(2+)</name>
        <dbReference type="ChEBI" id="CHEBI:29105"/>
        <label>2</label>
        <note>catalytic</note>
    </ligand>
</feature>
<evidence type="ECO:0000256" key="8">
    <source>
        <dbReference type="HAMAP-Rule" id="MF_01818"/>
    </source>
</evidence>
<evidence type="ECO:0000256" key="3">
    <source>
        <dbReference type="ARBA" id="ARBA00022722"/>
    </source>
</evidence>
<keyword evidence="5 8" id="KW-0255">Endonuclease</keyword>
<dbReference type="GO" id="GO:0008270">
    <property type="term" value="F:zinc ion binding"/>
    <property type="evidence" value="ECO:0007669"/>
    <property type="project" value="UniProtKB-UniRule"/>
</dbReference>
<feature type="binding site" evidence="8">
    <location>
        <position position="67"/>
    </location>
    <ligand>
        <name>Zn(2+)</name>
        <dbReference type="ChEBI" id="CHEBI:29105"/>
        <label>2</label>
        <note>catalytic</note>
    </ligand>
</feature>
<feature type="binding site" evidence="8">
    <location>
        <position position="65"/>
    </location>
    <ligand>
        <name>Zn(2+)</name>
        <dbReference type="ChEBI" id="CHEBI:29105"/>
        <label>1</label>
        <note>catalytic</note>
    </ligand>
</feature>
<dbReference type="GeneID" id="93351668"/>
<dbReference type="InterPro" id="IPR013471">
    <property type="entry name" value="RNase_Z/BN"/>
</dbReference>
<dbReference type="Proteomes" id="UP000254927">
    <property type="component" value="Unassembled WGS sequence"/>
</dbReference>
<accession>A0A378TZ49</accession>
<dbReference type="SUPFAM" id="SSF56281">
    <property type="entry name" value="Metallo-hydrolase/oxidoreductase"/>
    <property type="match status" value="1"/>
</dbReference>
<reference evidence="10 11" key="1">
    <citation type="submission" date="2018-06" db="EMBL/GenBank/DDBJ databases">
        <authorList>
            <consortium name="Pathogen Informatics"/>
            <person name="Doyle S."/>
        </authorList>
    </citation>
    <scope>NUCLEOTIDE SEQUENCE [LARGE SCALE GENOMIC DNA]</scope>
    <source>
        <strain evidence="10 11">NCTC10660</strain>
    </source>
</reference>
<dbReference type="Pfam" id="PF23023">
    <property type="entry name" value="Anti-Pycsar_Apyc1"/>
    <property type="match status" value="1"/>
</dbReference>
<evidence type="ECO:0000256" key="1">
    <source>
        <dbReference type="ARBA" id="ARBA00011738"/>
    </source>
</evidence>
<keyword evidence="6 8" id="KW-0378">Hydrolase</keyword>
<dbReference type="GO" id="GO:0042781">
    <property type="term" value="F:3'-tRNA processing endoribonuclease activity"/>
    <property type="evidence" value="ECO:0007669"/>
    <property type="project" value="UniProtKB-UniRule"/>
</dbReference>
<comment type="similarity">
    <text evidence="8">Belongs to the RNase Z family.</text>
</comment>
<dbReference type="PANTHER" id="PTHR46018">
    <property type="entry name" value="ZINC PHOSPHODIESTERASE ELAC PROTEIN 1"/>
    <property type="match status" value="1"/>
</dbReference>
<comment type="cofactor">
    <cofactor evidence="8">
        <name>Zn(2+)</name>
        <dbReference type="ChEBI" id="CHEBI:29105"/>
    </cofactor>
    <text evidence="8">Binds 2 Zn(2+) ions.</text>
</comment>
<evidence type="ECO:0000256" key="7">
    <source>
        <dbReference type="ARBA" id="ARBA00022833"/>
    </source>
</evidence>
<feature type="binding site" evidence="8">
    <location>
        <position position="213"/>
    </location>
    <ligand>
        <name>Zn(2+)</name>
        <dbReference type="ChEBI" id="CHEBI:29105"/>
        <label>1</label>
        <note>catalytic</note>
    </ligand>
</feature>
<feature type="active site" description="Proton acceptor" evidence="8">
    <location>
        <position position="67"/>
    </location>
</feature>
<dbReference type="NCBIfam" id="NF000801">
    <property type="entry name" value="PRK00055.1-3"/>
    <property type="match status" value="1"/>
</dbReference>
<evidence type="ECO:0000313" key="10">
    <source>
        <dbReference type="EMBL" id="STZ67193.1"/>
    </source>
</evidence>
<evidence type="ECO:0000256" key="5">
    <source>
        <dbReference type="ARBA" id="ARBA00022759"/>
    </source>
</evidence>
<feature type="binding site" evidence="8">
    <location>
        <position position="68"/>
    </location>
    <ligand>
        <name>Zn(2+)</name>
        <dbReference type="ChEBI" id="CHEBI:29105"/>
        <label>2</label>
        <note>catalytic</note>
    </ligand>
</feature>
<keyword evidence="4 8" id="KW-0479">Metal-binding</keyword>
<dbReference type="GO" id="GO:0042802">
    <property type="term" value="F:identical protein binding"/>
    <property type="evidence" value="ECO:0007669"/>
    <property type="project" value="UniProtKB-ARBA"/>
</dbReference>
<gene>
    <name evidence="8 10" type="primary">rnz</name>
    <name evidence="10" type="ORF">NCTC10660_00667</name>
</gene>
<keyword evidence="3 8" id="KW-0540">Nuclease</keyword>
<feature type="binding site" evidence="8">
    <location>
        <position position="213"/>
    </location>
    <ligand>
        <name>Zn(2+)</name>
        <dbReference type="ChEBI" id="CHEBI:29105"/>
        <label>2</label>
        <note>catalytic</note>
    </ligand>
</feature>
<dbReference type="Pfam" id="PF12706">
    <property type="entry name" value="Lactamase_B_2"/>
    <property type="match status" value="1"/>
</dbReference>
<dbReference type="AlphaFoldDB" id="A0A378TZ49"/>
<comment type="catalytic activity">
    <reaction evidence="8">
        <text>Endonucleolytic cleavage of RNA, removing extra 3' nucleotides from tRNA precursor, generating 3' termini of tRNAs. A 3'-hydroxy group is left at the tRNA terminus and a 5'-phosphoryl group is left at the trailer molecule.</text>
        <dbReference type="EC" id="3.1.26.11"/>
    </reaction>
</comment>
<dbReference type="EC" id="3.1.26.11" evidence="8"/>
<feature type="binding site" evidence="8">
    <location>
        <position position="63"/>
    </location>
    <ligand>
        <name>Zn(2+)</name>
        <dbReference type="ChEBI" id="CHEBI:29105"/>
        <label>1</label>
        <note>catalytic</note>
    </ligand>
</feature>
<organism evidence="10 11">
    <name type="scientific">Neisseria elongata</name>
    <dbReference type="NCBI Taxonomy" id="495"/>
    <lineage>
        <taxon>Bacteria</taxon>
        <taxon>Pseudomonadati</taxon>
        <taxon>Pseudomonadota</taxon>
        <taxon>Betaproteobacteria</taxon>
        <taxon>Neisseriales</taxon>
        <taxon>Neisseriaceae</taxon>
        <taxon>Neisseria</taxon>
    </lineage>
</organism>
<evidence type="ECO:0000313" key="11">
    <source>
        <dbReference type="Proteomes" id="UP000254927"/>
    </source>
</evidence>
<dbReference type="SMART" id="SM00849">
    <property type="entry name" value="Lactamase_B"/>
    <property type="match status" value="1"/>
</dbReference>
<feature type="domain" description="Metallo-beta-lactamase" evidence="9">
    <location>
        <begin position="18"/>
        <end position="196"/>
    </location>
</feature>
<comment type="subunit">
    <text evidence="1 8">Homodimer.</text>
</comment>
<evidence type="ECO:0000256" key="4">
    <source>
        <dbReference type="ARBA" id="ARBA00022723"/>
    </source>
</evidence>